<dbReference type="EMBL" id="FOHZ01000006">
    <property type="protein sequence ID" value="SET28173.1"/>
    <property type="molecule type" value="Genomic_DNA"/>
</dbReference>
<evidence type="ECO:0000259" key="1">
    <source>
        <dbReference type="Pfam" id="PF13401"/>
    </source>
</evidence>
<dbReference type="Proteomes" id="UP000198762">
    <property type="component" value="Unassembled WGS sequence"/>
</dbReference>
<organism evidence="2 3">
    <name type="scientific">Marinobacter segnicrescens</name>
    <dbReference type="NCBI Taxonomy" id="430453"/>
    <lineage>
        <taxon>Bacteria</taxon>
        <taxon>Pseudomonadati</taxon>
        <taxon>Pseudomonadota</taxon>
        <taxon>Gammaproteobacteria</taxon>
        <taxon>Pseudomonadales</taxon>
        <taxon>Marinobacteraceae</taxon>
        <taxon>Marinobacter</taxon>
    </lineage>
</organism>
<dbReference type="SUPFAM" id="SSF52540">
    <property type="entry name" value="P-loop containing nucleoside triphosphate hydrolases"/>
    <property type="match status" value="1"/>
</dbReference>
<evidence type="ECO:0000313" key="3">
    <source>
        <dbReference type="Proteomes" id="UP000198762"/>
    </source>
</evidence>
<sequence>MSVASMLEDASTFWIPTPMAQALANRVEAWVRCGHTGGLIIGEARLGKTKAVKALQHQLKNRSGQPIRVLYTHYGLRDVETIRAVFAKVARALDFEVKRKTADVLLENIVIRLADAAQANDTRQVVLIVDEAQLLTIAQLNAFAEIYNDLVNLHINCSVFFIANQDQFHTLGKALLRAENRYLRERFFNNFDYFYGIRSEEELKACLHEYDSLIVSEASSICATEYFCPTLYHQGWRLANIAPLYWRHYRERYGIPLGLNSWGMAQFTRATNLLFMDYLPGCNDKTDQVLMEACVIKSLEGAGIAPSLVSLVGASG</sequence>
<proteinExistence type="predicted"/>
<dbReference type="RefSeq" id="WP_091850552.1">
    <property type="nucleotide sequence ID" value="NZ_FOHZ01000006.1"/>
</dbReference>
<dbReference type="InterPro" id="IPR049945">
    <property type="entry name" value="AAA_22"/>
</dbReference>
<gene>
    <name evidence="2" type="ORF">SAMN04487962_106191</name>
</gene>
<dbReference type="GO" id="GO:0016887">
    <property type="term" value="F:ATP hydrolysis activity"/>
    <property type="evidence" value="ECO:0007669"/>
    <property type="project" value="InterPro"/>
</dbReference>
<evidence type="ECO:0000313" key="2">
    <source>
        <dbReference type="EMBL" id="SET28173.1"/>
    </source>
</evidence>
<dbReference type="InterPro" id="IPR027417">
    <property type="entry name" value="P-loop_NTPase"/>
</dbReference>
<feature type="domain" description="ORC1/DEAH AAA+ ATPase" evidence="1">
    <location>
        <begin position="38"/>
        <end position="165"/>
    </location>
</feature>
<keyword evidence="3" id="KW-1185">Reference proteome</keyword>
<dbReference type="STRING" id="430453.SAMN04487962_106191"/>
<dbReference type="OrthoDB" id="6191537at2"/>
<reference evidence="3" key="1">
    <citation type="submission" date="2016-10" db="EMBL/GenBank/DDBJ databases">
        <authorList>
            <person name="Varghese N."/>
            <person name="Submissions S."/>
        </authorList>
    </citation>
    <scope>NUCLEOTIDE SEQUENCE [LARGE SCALE GENOMIC DNA]</scope>
    <source>
        <strain evidence="3">CGMCC 1.6489</strain>
    </source>
</reference>
<name>A0A1I0D7L0_9GAMM</name>
<dbReference type="Pfam" id="PF13401">
    <property type="entry name" value="AAA_22"/>
    <property type="match status" value="1"/>
</dbReference>
<dbReference type="AlphaFoldDB" id="A0A1I0D7L0"/>
<dbReference type="Gene3D" id="3.40.50.300">
    <property type="entry name" value="P-loop containing nucleotide triphosphate hydrolases"/>
    <property type="match status" value="1"/>
</dbReference>
<protein>
    <submittedName>
        <fullName evidence="2">AAA domain-containing protein</fullName>
    </submittedName>
</protein>
<accession>A0A1I0D7L0</accession>